<feature type="compositionally biased region" description="Low complexity" evidence="1">
    <location>
        <begin position="298"/>
        <end position="308"/>
    </location>
</feature>
<reference evidence="2 3" key="1">
    <citation type="submission" date="2018-11" db="EMBL/GenBank/DDBJ databases">
        <authorList>
            <consortium name="Pathogen Informatics"/>
        </authorList>
    </citation>
    <scope>NUCLEOTIDE SEQUENCE [LARGE SCALE GENOMIC DNA]</scope>
</reference>
<gene>
    <name evidence="2" type="ORF">TASK_LOCUS388</name>
</gene>
<dbReference type="Proteomes" id="UP000282613">
    <property type="component" value="Unassembled WGS sequence"/>
</dbReference>
<feature type="region of interest" description="Disordered" evidence="1">
    <location>
        <begin position="260"/>
        <end position="308"/>
    </location>
</feature>
<sequence>MSNWAVVLQFSHFTPQFRSASGSPSASPTTSSRRHWLTSDLIISRSAVPNRCFIPSSNISLTDLKSVLPVSCPRGSNNNNNGSNGPCPLVPPSSKHLSSGLLIEFRPHCRVAWLIHLLHSPATSPAELFLRLVFVRQSVYLSLRLFTRSGSTVIVGALIDAENPETWQVRAANSPTRTPVSCASSTVATQTIGSSTSSSSTADTANMLPLRQLRTALLSERLVGGVKTQRAFSDVNPPWSQLDFIAQAADLVHLASASVVASPEKTTPRLPAKKRKFDWGDRSNGDASPVAPPPIVPQLPSLQPQPQSASLIVDKPAQLGLESTRSSSVSSFAESCATTAASLFHCSVIQRGALKLETPVKQRKLSYPDLSFTSDNAGGLASLRPPPSIPAFSARVDVPPRRSSLVVDVHNSNDSSSTSTPTSASSSSSLNIAVAVSNSTGRMRSPPIPPQSSSRWKGKFPSPPTPGLSISIPPLQRYPTHHSEAGRRYSVFGTPAGLTPARRHSSVLSVTSPIISSSTAASFNASTPLHHQRQQQQHQQPPPFQEVKPFSRPPINAKSMQPEEDTGSYGPTAVGAGTRPLSAPEEPVLPTRSSPLKVERSSPHSAASPLLPPLSEIPLFEFGLGTTAYYLGLGFEVVASKRLSFNSATVTNLVGSTHPHQTTSKYRATLEDVLYKLKVEYGQGSLMVYKRLCMLTSSWLLEQPERESSFLNTVAIKGEHAMPRHANTNIPTCRDSFYWLCSMRACMGVDCFSYFSGYHQPDVQALHKAFMHLTRSDRDCHAVARIFAQLPVHLTDMNSLAFGGGKRVSSDKGIQIVASFSQTTASSERQRRMSHVPVLGAILSSSASAANPETAYSQTPNYGLGDRKRSFDSLFPITKTRSYGGAVLLTGNVCCPPTEKSFDGGFPLLLVSAPTSASAAEFAAATAVASGAPASSLIPVPVQIVPGSAAGSTTSASSAAGGDTGVALVSKTTNEADQRLVFPLVLAPAPDGQMSGCALGFPLLVPSHPRHCPSPSS</sequence>
<dbReference type="EMBL" id="UYRS01000048">
    <property type="protein sequence ID" value="VDK20834.1"/>
    <property type="molecule type" value="Genomic_DNA"/>
</dbReference>
<feature type="compositionally biased region" description="Low complexity" evidence="1">
    <location>
        <begin position="408"/>
        <end position="439"/>
    </location>
</feature>
<accession>A0A3P6PJ05</accession>
<dbReference type="AlphaFoldDB" id="A0A3P6PJ05"/>
<organism evidence="2 3">
    <name type="scientific">Taenia asiatica</name>
    <name type="common">Asian tapeworm</name>
    <dbReference type="NCBI Taxonomy" id="60517"/>
    <lineage>
        <taxon>Eukaryota</taxon>
        <taxon>Metazoa</taxon>
        <taxon>Spiralia</taxon>
        <taxon>Lophotrochozoa</taxon>
        <taxon>Platyhelminthes</taxon>
        <taxon>Cestoda</taxon>
        <taxon>Eucestoda</taxon>
        <taxon>Cyclophyllidea</taxon>
        <taxon>Taeniidae</taxon>
        <taxon>Taenia</taxon>
    </lineage>
</organism>
<evidence type="ECO:0000313" key="3">
    <source>
        <dbReference type="Proteomes" id="UP000282613"/>
    </source>
</evidence>
<protein>
    <submittedName>
        <fullName evidence="2">Uncharacterized protein</fullName>
    </submittedName>
</protein>
<feature type="region of interest" description="Disordered" evidence="1">
    <location>
        <begin position="521"/>
        <end position="608"/>
    </location>
</feature>
<keyword evidence="3" id="KW-1185">Reference proteome</keyword>
<feature type="region of interest" description="Disordered" evidence="1">
    <location>
        <begin position="408"/>
        <end position="472"/>
    </location>
</feature>
<dbReference type="OrthoDB" id="6264221at2759"/>
<evidence type="ECO:0000256" key="1">
    <source>
        <dbReference type="SAM" id="MobiDB-lite"/>
    </source>
</evidence>
<proteinExistence type="predicted"/>
<name>A0A3P6PJ05_TAEAS</name>
<evidence type="ECO:0000313" key="2">
    <source>
        <dbReference type="EMBL" id="VDK20834.1"/>
    </source>
</evidence>